<dbReference type="PROSITE" id="PS50305">
    <property type="entry name" value="SIRTUIN"/>
    <property type="match status" value="1"/>
</dbReference>
<dbReference type="PANTHER" id="PTHR11365">
    <property type="entry name" value="5-OXOPROLINASE RELATED"/>
    <property type="match status" value="1"/>
</dbReference>
<dbReference type="CDD" id="cd01408">
    <property type="entry name" value="SIRT1"/>
    <property type="match status" value="1"/>
</dbReference>
<feature type="region of interest" description="Disordered" evidence="6">
    <location>
        <begin position="1"/>
        <end position="76"/>
    </location>
</feature>
<feature type="binding site" evidence="4">
    <location>
        <position position="246"/>
    </location>
    <ligand>
        <name>Zn(2+)</name>
        <dbReference type="ChEBI" id="CHEBI:29105"/>
    </ligand>
</feature>
<dbReference type="GO" id="GO:0070403">
    <property type="term" value="F:NAD+ binding"/>
    <property type="evidence" value="ECO:0007669"/>
    <property type="project" value="InterPro"/>
</dbReference>
<proteinExistence type="inferred from homology"/>
<dbReference type="Gene3D" id="3.40.50.1220">
    <property type="entry name" value="TPP-binding domain"/>
    <property type="match status" value="1"/>
</dbReference>
<keyword evidence="5" id="KW-0175">Coiled coil</keyword>
<dbReference type="GO" id="GO:0006749">
    <property type="term" value="P:glutathione metabolic process"/>
    <property type="evidence" value="ECO:0007669"/>
    <property type="project" value="TreeGrafter"/>
</dbReference>
<dbReference type="Pfam" id="PF05378">
    <property type="entry name" value="Hydant_A_N"/>
    <property type="match status" value="1"/>
</dbReference>
<comment type="similarity">
    <text evidence="1">Belongs to the oxoprolinase family.</text>
</comment>
<evidence type="ECO:0000256" key="4">
    <source>
        <dbReference type="PROSITE-ProRule" id="PRU00236"/>
    </source>
</evidence>
<organism evidence="8 9">
    <name type="scientific">Auxenochlorella protothecoides</name>
    <name type="common">Green microalga</name>
    <name type="synonym">Chlorella protothecoides</name>
    <dbReference type="NCBI Taxonomy" id="3075"/>
    <lineage>
        <taxon>Eukaryota</taxon>
        <taxon>Viridiplantae</taxon>
        <taxon>Chlorophyta</taxon>
        <taxon>core chlorophytes</taxon>
        <taxon>Trebouxiophyceae</taxon>
        <taxon>Chlorellales</taxon>
        <taxon>Chlorellaceae</taxon>
        <taxon>Auxenochlorella</taxon>
    </lineage>
</organism>
<gene>
    <name evidence="8" type="ORF">APUTEX25_000647</name>
</gene>
<dbReference type="Pfam" id="PF19278">
    <property type="entry name" value="Hydant_A_C"/>
    <property type="match status" value="1"/>
</dbReference>
<dbReference type="GO" id="GO:0046872">
    <property type="term" value="F:metal ion binding"/>
    <property type="evidence" value="ECO:0007669"/>
    <property type="project" value="UniProtKB-KW"/>
</dbReference>
<keyword evidence="4" id="KW-0862">Zinc</keyword>
<evidence type="ECO:0000256" key="1">
    <source>
        <dbReference type="ARBA" id="ARBA00010403"/>
    </source>
</evidence>
<comment type="caution">
    <text evidence="8">The sequence shown here is derived from an EMBL/GenBank/DDBJ whole genome shotgun (WGS) entry which is preliminary data.</text>
</comment>
<dbReference type="InterPro" id="IPR026591">
    <property type="entry name" value="Sirtuin_cat_small_dom_sf"/>
</dbReference>
<dbReference type="PANTHER" id="PTHR11365:SF2">
    <property type="entry name" value="5-OXOPROLINASE"/>
    <property type="match status" value="1"/>
</dbReference>
<accession>A0A3M7KSL7</accession>
<dbReference type="Pfam" id="PF02146">
    <property type="entry name" value="SIR2"/>
    <property type="match status" value="1"/>
</dbReference>
<feature type="binding site" evidence="4">
    <location>
        <position position="277"/>
    </location>
    <ligand>
        <name>Zn(2+)</name>
        <dbReference type="ChEBI" id="CHEBI:29105"/>
    </ligand>
</feature>
<evidence type="ECO:0000256" key="3">
    <source>
        <dbReference type="ARBA" id="ARBA00023027"/>
    </source>
</evidence>
<sequence>MRPRESSQSLSQTSSRQGEAQPPLSESSGSSTPPAPDSHQEGAPRLDLQAGAGSSHEARESGADDEAESCSSSESDEAFAEVLNRVKEVLRLDAQPQAPLSPRASPLTSLDLQGIAHYISSGRARNIVCMCGAGISVSAGIPDFRTPGTGLYHRLAEYDLPYPQAIFEIDFFRRNPMPFYTLARELYPGTFHPTPTHHFLKLLAERGLLLRCYTQNIDSLEVAAGLPPDLVIPAHGNFDSASCVACGRSYDPAYVREALFGQADGSVAIPRCSSKGCKGLVKPDIVMFGEGLPARFWSSLADDFAAADLLIVMGTSLVVQPFASLIDRVGEGVPRLLINRELVGEGDAALRAVGWRKGFEFPPRPAAWRDVAQLGDCDAGTMGTGPRDFRFSIDRGGTFTDVFAEFVDAEGNPGQRVLKLLSEDPANYPDAPREGIRRILEAETGIPHPRSSPVDTSRITSIRMGTTVATNALLERKGERTALVVTRGFRDLLHIGNQSRPEIFDLEISAPDVLYETAVECDEQVVLPLGDTPSIRAGRDPVGDAARHPLEGRAAVATTGEAVVVRRAPDLEDLRTRLLEVRESGIASLAVVLKHSAIFPDHERAVGELALELGFTQVSLSSSIMAMVKMVPRGYTAAADAYLTPHILRYIQTFQAGFDAGIQDTPVYFMQSDGGYVGYALTTQWEGVDPASLQLIGFDMGGTSTDVSRYAGTLEHVFESTTAGVTIQAPQLDINTVAAGGGSRLFFESGVFRVGPESAGAHPGPVCYRKGGHLAITDANLVLGHIVPAFFPKIFGKTEDQPLDLDVARKALAAVTEQVNAHGAAAGAPPKSVDEVAVGFLRVANEAMCRPIRALTQMKGHDVSRHVLACFGGAGGQHACAIAVALGIRTVFVHRYSGILSAVGIGLAQVVKEAQEPTATSLSEESLAQLHQRLDALEAEVTGQLEAQGFGRGQIECERYLNLRYSGTDVPIMTLTPEDGNFAAAFEAGYKREFGFVLEGRDIVVDDVRVRGVGTSSAAQAAHPTPERKDEVPTPDAVVSAYFEIGGRQDTPAFLLGRLAPGQRVPGPAILIDDISTIVVEPGCAAFLTAAGDVRISIGDEAVGAGGKQGLSLEADPIQLAVFSHRFMGIAEQMGRVLQRTSISVNIKERLDFSCALFDPEGRLVSNAPHLPVHLGAMSEAVRFQIGYYAPDGEGCRLHGPLEEGDVVMANHPQLAGGSHLPDITVITPVFNEGKVVFFVASRGHHADIGGISPGSMPPHSHLLVEEGVAVVSYKLVSHGRFMEEGLRELMLAPGTRPGDPPGVVGSRNLSDVVSDLKAQVAANTRGIALVRSLIGEYTLPVVGAYMAHIQAAAEAAVRDMLRAFAATQGLGEGGVVTARDSMDDGTPICLAVRVDAAAGSAVFDFTGTGAQVWGNTNAPPAVTASAIIYALRCMVTRDIPLNHGCMAPIQVVIPPRSLLHPSPEAGVVGGNVLTSQRVTDVVLKAFQAAAASQGCMNNFTFGDEGLGYYETVAGGAGAGPGWHGRSGVHTHMTNTRITDPEILERRFPLVLHRFCLRPGTGGEGMWRGGDGVEREIEFLRPLTASILSERRALAPFGILGGRPGARGVNLWQRRDGTTVSLGGKATVQAQGGDRIRLLTPGGGGYGPPEDEADPTAVAELRRRAAELARARAEALGRAVGDIPRPRLAGGSLAKYHADQHSA</sequence>
<dbReference type="Pfam" id="PF02538">
    <property type="entry name" value="Hydantoinase_B"/>
    <property type="match status" value="1"/>
</dbReference>
<dbReference type="SUPFAM" id="SSF52467">
    <property type="entry name" value="DHS-like NAD/FAD-binding domain"/>
    <property type="match status" value="1"/>
</dbReference>
<dbReference type="InterPro" id="IPR049517">
    <property type="entry name" value="ACX-like_C"/>
</dbReference>
<evidence type="ECO:0000259" key="7">
    <source>
        <dbReference type="PROSITE" id="PS50305"/>
    </source>
</evidence>
<dbReference type="InterPro" id="IPR045079">
    <property type="entry name" value="Oxoprolinase-like"/>
</dbReference>
<dbReference type="InterPro" id="IPR002821">
    <property type="entry name" value="Hydantoinase_A"/>
</dbReference>
<feature type="binding site" evidence="4">
    <location>
        <position position="272"/>
    </location>
    <ligand>
        <name>Zn(2+)</name>
        <dbReference type="ChEBI" id="CHEBI:29105"/>
    </ligand>
</feature>
<dbReference type="Proteomes" id="UP000279271">
    <property type="component" value="Unassembled WGS sequence"/>
</dbReference>
<protein>
    <recommendedName>
        <fullName evidence="7">Deacetylase sirtuin-type domain-containing protein</fullName>
    </recommendedName>
</protein>
<evidence type="ECO:0000313" key="9">
    <source>
        <dbReference type="Proteomes" id="UP000279271"/>
    </source>
</evidence>
<dbReference type="EMBL" id="QOKY01000206">
    <property type="protein sequence ID" value="RMZ52372.1"/>
    <property type="molecule type" value="Genomic_DNA"/>
</dbReference>
<feature type="compositionally biased region" description="Low complexity" evidence="6">
    <location>
        <begin position="1"/>
        <end position="17"/>
    </location>
</feature>
<feature type="domain" description="Deacetylase sirtuin-type" evidence="7">
    <location>
        <begin position="105"/>
        <end position="423"/>
    </location>
</feature>
<dbReference type="InterPro" id="IPR008040">
    <property type="entry name" value="Hydant_A_N"/>
</dbReference>
<keyword evidence="2" id="KW-0808">Transferase</keyword>
<dbReference type="Pfam" id="PF01968">
    <property type="entry name" value="Hydantoinase_A"/>
    <property type="match status" value="1"/>
</dbReference>
<dbReference type="InterPro" id="IPR003692">
    <property type="entry name" value="Hydantoinase_B"/>
</dbReference>
<evidence type="ECO:0000313" key="8">
    <source>
        <dbReference type="EMBL" id="RMZ52372.1"/>
    </source>
</evidence>
<dbReference type="Gene3D" id="3.30.1600.10">
    <property type="entry name" value="SIR2/SIRT2 'Small Domain"/>
    <property type="match status" value="1"/>
</dbReference>
<name>A0A3M7KSL7_AUXPR</name>
<dbReference type="GO" id="GO:0005829">
    <property type="term" value="C:cytosol"/>
    <property type="evidence" value="ECO:0007669"/>
    <property type="project" value="TreeGrafter"/>
</dbReference>
<reference evidence="9" key="1">
    <citation type="journal article" date="2018" name="Algal Res.">
        <title>Characterization of plant carbon substrate utilization by Auxenochlorella protothecoides.</title>
        <authorList>
            <person name="Vogler B.W."/>
            <person name="Starkenburg S.R."/>
            <person name="Sudasinghe N."/>
            <person name="Schambach J.Y."/>
            <person name="Rollin J.A."/>
            <person name="Pattathil S."/>
            <person name="Barry A.N."/>
        </authorList>
    </citation>
    <scope>NUCLEOTIDE SEQUENCE [LARGE SCALE GENOMIC DNA]</scope>
    <source>
        <strain evidence="9">UTEX 25</strain>
    </source>
</reference>
<feature type="active site" description="Proton acceptor" evidence="4">
    <location>
        <position position="235"/>
    </location>
</feature>
<dbReference type="InterPro" id="IPR003000">
    <property type="entry name" value="Sirtuin"/>
</dbReference>
<keyword evidence="3" id="KW-0520">NAD</keyword>
<feature type="binding site" evidence="4">
    <location>
        <position position="243"/>
    </location>
    <ligand>
        <name>Zn(2+)</name>
        <dbReference type="ChEBI" id="CHEBI:29105"/>
    </ligand>
</feature>
<dbReference type="GO" id="GO:0017168">
    <property type="term" value="F:5-oxoprolinase (ATP-hydrolyzing) activity"/>
    <property type="evidence" value="ECO:0007669"/>
    <property type="project" value="TreeGrafter"/>
</dbReference>
<feature type="compositionally biased region" description="Acidic residues" evidence="6">
    <location>
        <begin position="63"/>
        <end position="76"/>
    </location>
</feature>
<dbReference type="InterPro" id="IPR029035">
    <property type="entry name" value="DHS-like_NAD/FAD-binding_dom"/>
</dbReference>
<evidence type="ECO:0000256" key="2">
    <source>
        <dbReference type="ARBA" id="ARBA00022679"/>
    </source>
</evidence>
<evidence type="ECO:0000256" key="6">
    <source>
        <dbReference type="SAM" id="MobiDB-lite"/>
    </source>
</evidence>
<keyword evidence="4" id="KW-0479">Metal-binding</keyword>
<dbReference type="InterPro" id="IPR026590">
    <property type="entry name" value="Ssirtuin_cat_dom"/>
</dbReference>
<dbReference type="GO" id="GO:0016740">
    <property type="term" value="F:transferase activity"/>
    <property type="evidence" value="ECO:0007669"/>
    <property type="project" value="UniProtKB-KW"/>
</dbReference>
<feature type="coiled-coil region" evidence="5">
    <location>
        <begin position="920"/>
        <end position="947"/>
    </location>
</feature>
<evidence type="ECO:0000256" key="5">
    <source>
        <dbReference type="SAM" id="Coils"/>
    </source>
</evidence>